<dbReference type="EMBL" id="VCAU01000045">
    <property type="protein sequence ID" value="KAF9888554.1"/>
    <property type="molecule type" value="Genomic_DNA"/>
</dbReference>
<name>A0AAD4GSJ4_ASPNN</name>
<organism evidence="1 2">
    <name type="scientific">Aspergillus nanangensis</name>
    <dbReference type="NCBI Taxonomy" id="2582783"/>
    <lineage>
        <taxon>Eukaryota</taxon>
        <taxon>Fungi</taxon>
        <taxon>Dikarya</taxon>
        <taxon>Ascomycota</taxon>
        <taxon>Pezizomycotina</taxon>
        <taxon>Eurotiomycetes</taxon>
        <taxon>Eurotiomycetidae</taxon>
        <taxon>Eurotiales</taxon>
        <taxon>Aspergillaceae</taxon>
        <taxon>Aspergillus</taxon>
        <taxon>Aspergillus subgen. Circumdati</taxon>
    </lineage>
</organism>
<accession>A0AAD4GSJ4</accession>
<dbReference type="PANTHER" id="PTHR37535">
    <property type="entry name" value="FLUG DOMAIN PROTEIN"/>
    <property type="match status" value="1"/>
</dbReference>
<gene>
    <name evidence="1" type="ORF">FE257_008485</name>
</gene>
<keyword evidence="2" id="KW-1185">Reference proteome</keyword>
<evidence type="ECO:0000313" key="1">
    <source>
        <dbReference type="EMBL" id="KAF9888554.1"/>
    </source>
</evidence>
<dbReference type="Proteomes" id="UP001194746">
    <property type="component" value="Unassembled WGS sequence"/>
</dbReference>
<sequence>MTYERQRRDMRLTKAMIRLMPRDIALHASTTSSAFLVTWKDGETEAFSTRYGHSIMYHIVLHEEKCASLMSHLAHSYPADPRDERANCGCLQKFATQNQKGVGFLSPSLDALKRYFPMIAVNRKGGFYGHPPKARSWLDLQKISRPTFLLPQLTRAEKNVLVDKIPYGRAQHLFMAHQIMARQAPDPRTKWYAEAFTNKIWRYWRLENGSQRGSPILLRRINAINAVTAFCGVEEGRPTRRIESRRRVVPDDDEPIPAAKRRRLFAEDETGNALQQAIESARVDSPRQRPQICFLCLGNPDLPLKDRLLRHTTPGSLTRHFLRKHVNPPWPTKGVTCEVCDGELLQQKSELLNHAELSHGTVVGGTSRRRLAQEVNCQLTCVMVMKSQN</sequence>
<reference evidence="1" key="1">
    <citation type="journal article" date="2019" name="Beilstein J. Org. Chem.">
        <title>Nanangenines: drimane sesquiterpenoids as the dominant metabolite cohort of a novel Australian fungus, Aspergillus nanangensis.</title>
        <authorList>
            <person name="Lacey H.J."/>
            <person name="Gilchrist C.L.M."/>
            <person name="Crombie A."/>
            <person name="Kalaitzis J.A."/>
            <person name="Vuong D."/>
            <person name="Rutledge P.J."/>
            <person name="Turner P."/>
            <person name="Pitt J.I."/>
            <person name="Lacey E."/>
            <person name="Chooi Y.H."/>
            <person name="Piggott A.M."/>
        </authorList>
    </citation>
    <scope>NUCLEOTIDE SEQUENCE</scope>
    <source>
        <strain evidence="1">MST-FP2251</strain>
    </source>
</reference>
<dbReference type="PANTHER" id="PTHR37535:SF2">
    <property type="entry name" value="FINGER DOMAIN PROTEIN, PUTATIVE (AFU_ORTHOLOGUE AFUA_6G09300)-RELATED"/>
    <property type="match status" value="1"/>
</dbReference>
<dbReference type="AlphaFoldDB" id="A0AAD4GSJ4"/>
<proteinExistence type="predicted"/>
<comment type="caution">
    <text evidence="1">The sequence shown here is derived from an EMBL/GenBank/DDBJ whole genome shotgun (WGS) entry which is preliminary data.</text>
</comment>
<evidence type="ECO:0008006" key="3">
    <source>
        <dbReference type="Google" id="ProtNLM"/>
    </source>
</evidence>
<evidence type="ECO:0000313" key="2">
    <source>
        <dbReference type="Proteomes" id="UP001194746"/>
    </source>
</evidence>
<reference evidence="1" key="2">
    <citation type="submission" date="2020-02" db="EMBL/GenBank/DDBJ databases">
        <authorList>
            <person name="Gilchrist C.L.M."/>
            <person name="Chooi Y.-H."/>
        </authorList>
    </citation>
    <scope>NUCLEOTIDE SEQUENCE</scope>
    <source>
        <strain evidence="1">MST-FP2251</strain>
    </source>
</reference>
<protein>
    <recommendedName>
        <fullName evidence="3">C2H2-type domain-containing protein</fullName>
    </recommendedName>
</protein>